<proteinExistence type="predicted"/>
<accession>A0A1L8CQQ9</accession>
<dbReference type="RefSeq" id="WP_072660555.1">
    <property type="nucleotide sequence ID" value="NZ_BDFD01000024.1"/>
</dbReference>
<evidence type="ECO:0000256" key="2">
    <source>
        <dbReference type="SAM" id="Phobius"/>
    </source>
</evidence>
<dbReference type="EMBL" id="BDFD01000024">
    <property type="protein sequence ID" value="GAV21260.1"/>
    <property type="molecule type" value="Genomic_DNA"/>
</dbReference>
<dbReference type="GO" id="GO:0043683">
    <property type="term" value="P:type IV pilus assembly"/>
    <property type="evidence" value="ECO:0007669"/>
    <property type="project" value="InterPro"/>
</dbReference>
<dbReference type="STRING" id="1921010.MMIC_P2242"/>
<keyword evidence="2" id="KW-0472">Membrane</keyword>
<evidence type="ECO:0000313" key="4">
    <source>
        <dbReference type="Proteomes" id="UP000231632"/>
    </source>
</evidence>
<dbReference type="InterPro" id="IPR007445">
    <property type="entry name" value="PilO"/>
</dbReference>
<keyword evidence="1" id="KW-0175">Coiled coil</keyword>
<feature type="transmembrane region" description="Helical" evidence="2">
    <location>
        <begin position="25"/>
        <end position="44"/>
    </location>
</feature>
<organism evidence="3 4">
    <name type="scientific">Mariprofundus micogutta</name>
    <dbReference type="NCBI Taxonomy" id="1921010"/>
    <lineage>
        <taxon>Bacteria</taxon>
        <taxon>Pseudomonadati</taxon>
        <taxon>Pseudomonadota</taxon>
        <taxon>Candidatius Mariprofundia</taxon>
        <taxon>Mariprofundales</taxon>
        <taxon>Mariprofundaceae</taxon>
        <taxon>Mariprofundus</taxon>
    </lineage>
</organism>
<evidence type="ECO:0000256" key="1">
    <source>
        <dbReference type="SAM" id="Coils"/>
    </source>
</evidence>
<evidence type="ECO:0000313" key="3">
    <source>
        <dbReference type="EMBL" id="GAV21260.1"/>
    </source>
</evidence>
<reference evidence="3 4" key="1">
    <citation type="journal article" date="2017" name="Arch. Microbiol.">
        <title>Mariprofundus micogutta sp. nov., a novel iron-oxidizing zetaproteobacterium isolated from a deep-sea hydrothermal field at the Bayonnaise knoll of the Izu-Ogasawara arc, and a description of Mariprofundales ord. nov. and Zetaproteobacteria classis nov.</title>
        <authorList>
            <person name="Makita H."/>
            <person name="Tanaka E."/>
            <person name="Mitsunobu S."/>
            <person name="Miyazaki M."/>
            <person name="Nunoura T."/>
            <person name="Uematsu K."/>
            <person name="Takaki Y."/>
            <person name="Nishi S."/>
            <person name="Shimamura S."/>
            <person name="Takai K."/>
        </authorList>
    </citation>
    <scope>NUCLEOTIDE SEQUENCE [LARGE SCALE GENOMIC DNA]</scope>
    <source>
        <strain evidence="3 4">ET2</strain>
    </source>
</reference>
<dbReference type="PANTHER" id="PTHR39555:SF1">
    <property type="entry name" value="TYPE IV PILUS INNER MEMBRANE COMPONENT PILO"/>
    <property type="match status" value="1"/>
</dbReference>
<dbReference type="GO" id="GO:0043107">
    <property type="term" value="P:type IV pilus-dependent motility"/>
    <property type="evidence" value="ECO:0007669"/>
    <property type="project" value="InterPro"/>
</dbReference>
<dbReference type="AlphaFoldDB" id="A0A1L8CQQ9"/>
<keyword evidence="2" id="KW-1133">Transmembrane helix</keyword>
<dbReference type="Proteomes" id="UP000231632">
    <property type="component" value="Unassembled WGS sequence"/>
</dbReference>
<dbReference type="Pfam" id="PF04350">
    <property type="entry name" value="PilO"/>
    <property type="match status" value="1"/>
</dbReference>
<dbReference type="PANTHER" id="PTHR39555">
    <property type="entry name" value="FIMBRIAL ASSEMBLY PROTEIN PILO-LIKE PROTEIN-RELATED"/>
    <property type="match status" value="1"/>
</dbReference>
<sequence length="205" mass="23499">MFDSLKASLFDSLRPILPLPMWQKMLTLVAIFSVILGLYAYLGWMPLQEEISQQEAQGKLQQTLLIRNQRLAHDLPRKQKEYAKLEKQLKVALNMLPKQSQIPDLLENVSWAGKDSGLEFKDFKPGTEVTRQIYAEVPVALNISGSFRQLLTFLKRVGEMPRIVDVKNLTLTQGKSGNLSVRGQAVTYRFVEEQPETKKRKGRRK</sequence>
<keyword evidence="2" id="KW-0812">Transmembrane</keyword>
<protein>
    <submittedName>
        <fullName evidence="3">Type IV pilus assembly protein PilO</fullName>
    </submittedName>
</protein>
<dbReference type="InterPro" id="IPR014717">
    <property type="entry name" value="Transl_elong_EF1B/ribsomal_bS6"/>
</dbReference>
<gene>
    <name evidence="3" type="ORF">MMIC_P2242</name>
</gene>
<feature type="coiled-coil region" evidence="1">
    <location>
        <begin position="68"/>
        <end position="95"/>
    </location>
</feature>
<comment type="caution">
    <text evidence="3">The sequence shown here is derived from an EMBL/GenBank/DDBJ whole genome shotgun (WGS) entry which is preliminary data.</text>
</comment>
<dbReference type="OrthoDB" id="9802133at2"/>
<keyword evidence="4" id="KW-1185">Reference proteome</keyword>
<dbReference type="Gene3D" id="3.30.70.60">
    <property type="match status" value="1"/>
</dbReference>
<name>A0A1L8CQQ9_9PROT</name>